<dbReference type="Proteomes" id="UP000092154">
    <property type="component" value="Unassembled WGS sequence"/>
</dbReference>
<dbReference type="OrthoDB" id="3220614at2759"/>
<dbReference type="EMBL" id="KV448573">
    <property type="protein sequence ID" value="OAX34738.1"/>
    <property type="molecule type" value="Genomic_DNA"/>
</dbReference>
<evidence type="ECO:0000313" key="2">
    <source>
        <dbReference type="EMBL" id="OAX34738.1"/>
    </source>
</evidence>
<dbReference type="InterPro" id="IPR046521">
    <property type="entry name" value="DUF6698"/>
</dbReference>
<name>A0A1B7MQ62_9AGAM</name>
<gene>
    <name evidence="2" type="ORF">K503DRAFT_803343</name>
</gene>
<feature type="compositionally biased region" description="Polar residues" evidence="1">
    <location>
        <begin position="222"/>
        <end position="241"/>
    </location>
</feature>
<keyword evidence="3" id="KW-1185">Reference proteome</keyword>
<reference evidence="2 3" key="1">
    <citation type="submission" date="2016-06" db="EMBL/GenBank/DDBJ databases">
        <title>Comparative genomics of the ectomycorrhizal sister species Rhizopogon vinicolor and Rhizopogon vesiculosus (Basidiomycota: Boletales) reveals a divergence of the mating type B locus.</title>
        <authorList>
            <consortium name="DOE Joint Genome Institute"/>
            <person name="Mujic A.B."/>
            <person name="Kuo A."/>
            <person name="Tritt A."/>
            <person name="Lipzen A."/>
            <person name="Chen C."/>
            <person name="Johnson J."/>
            <person name="Sharma A."/>
            <person name="Barry K."/>
            <person name="Grigoriev I.V."/>
            <person name="Spatafora J.W."/>
        </authorList>
    </citation>
    <scope>NUCLEOTIDE SEQUENCE [LARGE SCALE GENOMIC DNA]</scope>
    <source>
        <strain evidence="2 3">AM-OR11-026</strain>
    </source>
</reference>
<evidence type="ECO:0000256" key="1">
    <source>
        <dbReference type="SAM" id="MobiDB-lite"/>
    </source>
</evidence>
<dbReference type="Pfam" id="PF20414">
    <property type="entry name" value="DUF6698"/>
    <property type="match status" value="1"/>
</dbReference>
<dbReference type="InParanoid" id="A0A1B7MQ62"/>
<accession>A0A1B7MQ62</accession>
<organism evidence="2 3">
    <name type="scientific">Rhizopogon vinicolor AM-OR11-026</name>
    <dbReference type="NCBI Taxonomy" id="1314800"/>
    <lineage>
        <taxon>Eukaryota</taxon>
        <taxon>Fungi</taxon>
        <taxon>Dikarya</taxon>
        <taxon>Basidiomycota</taxon>
        <taxon>Agaricomycotina</taxon>
        <taxon>Agaricomycetes</taxon>
        <taxon>Agaricomycetidae</taxon>
        <taxon>Boletales</taxon>
        <taxon>Suillineae</taxon>
        <taxon>Rhizopogonaceae</taxon>
        <taxon>Rhizopogon</taxon>
    </lineage>
</organism>
<dbReference type="STRING" id="1314800.A0A1B7MQ62"/>
<sequence length="241" mass="27344">MTEGLFQGYLLERVMHHIFTGPSTALGEDSRATRSCNLLKLNTLHMVVYSARNKWTEVDGLFNYRTFYYSIIDFIRECEDEDWVEKLFKWWNRTLFKNEEGRDGGPDRSERGSTNVSVGSFSAPMDGLARMRAQAAARAAKSKRLILPLSVYYRRILALPPLVLLILSLSLQCRSRRIIAAAPAPPKSPTPSDLMQEEDDDIENVSNDKSKATSAKAKRQTRQNLGTSSTHSTLNLRTRKK</sequence>
<feature type="region of interest" description="Disordered" evidence="1">
    <location>
        <begin position="182"/>
        <end position="241"/>
    </location>
</feature>
<protein>
    <submittedName>
        <fullName evidence="2">Uncharacterized protein</fullName>
    </submittedName>
</protein>
<proteinExistence type="predicted"/>
<dbReference type="AlphaFoldDB" id="A0A1B7MQ62"/>
<evidence type="ECO:0000313" key="3">
    <source>
        <dbReference type="Proteomes" id="UP000092154"/>
    </source>
</evidence>